<feature type="domain" description="J" evidence="6">
    <location>
        <begin position="10"/>
        <end position="75"/>
    </location>
</feature>
<dbReference type="Gene3D" id="2.60.260.20">
    <property type="entry name" value="Urease metallochaperone UreE, N-terminal domain"/>
    <property type="match status" value="2"/>
</dbReference>
<dbReference type="PRINTS" id="PR00625">
    <property type="entry name" value="JDOMAIN"/>
</dbReference>
<dbReference type="InterPro" id="IPR018253">
    <property type="entry name" value="DnaJ_domain_CS"/>
</dbReference>
<dbReference type="EMBL" id="CAEZUY010000088">
    <property type="protein sequence ID" value="CAB4618173.1"/>
    <property type="molecule type" value="Genomic_DNA"/>
</dbReference>
<dbReference type="InterPro" id="IPR008971">
    <property type="entry name" value="HSP40/DnaJ_pept-bd"/>
</dbReference>
<dbReference type="GO" id="GO:0042026">
    <property type="term" value="P:protein refolding"/>
    <property type="evidence" value="ECO:0007669"/>
    <property type="project" value="TreeGrafter"/>
</dbReference>
<accession>A0A6J6I065</accession>
<dbReference type="SMART" id="SM00271">
    <property type="entry name" value="DnaJ"/>
    <property type="match status" value="1"/>
</dbReference>
<dbReference type="GO" id="GO:0051082">
    <property type="term" value="F:unfolded protein binding"/>
    <property type="evidence" value="ECO:0007669"/>
    <property type="project" value="InterPro"/>
</dbReference>
<evidence type="ECO:0000256" key="2">
    <source>
        <dbReference type="ARBA" id="ARBA00022737"/>
    </source>
</evidence>
<protein>
    <submittedName>
        <fullName evidence="7">Unannotated protein</fullName>
    </submittedName>
</protein>
<dbReference type="FunFam" id="2.60.260.20:FF:000005">
    <property type="entry name" value="Chaperone protein dnaJ 1, mitochondrial"/>
    <property type="match status" value="1"/>
</dbReference>
<dbReference type="PROSITE" id="PS00636">
    <property type="entry name" value="DNAJ_1"/>
    <property type="match status" value="1"/>
</dbReference>
<dbReference type="GO" id="GO:0008270">
    <property type="term" value="F:zinc ion binding"/>
    <property type="evidence" value="ECO:0007669"/>
    <property type="project" value="UniProtKB-KW"/>
</dbReference>
<dbReference type="InterPro" id="IPR036869">
    <property type="entry name" value="J_dom_sf"/>
</dbReference>
<dbReference type="Pfam" id="PF01556">
    <property type="entry name" value="DnaJ_C"/>
    <property type="match status" value="1"/>
</dbReference>
<keyword evidence="4" id="KW-0862">Zinc</keyword>
<keyword evidence="3" id="KW-0863">Zinc-finger</keyword>
<dbReference type="PROSITE" id="PS50076">
    <property type="entry name" value="DNAJ_2"/>
    <property type="match status" value="1"/>
</dbReference>
<dbReference type="EMBL" id="CAEZYL010000095">
    <property type="protein sequence ID" value="CAB4730238.1"/>
    <property type="molecule type" value="Genomic_DNA"/>
</dbReference>
<dbReference type="InterPro" id="IPR001623">
    <property type="entry name" value="DnaJ_domain"/>
</dbReference>
<evidence type="ECO:0000313" key="7">
    <source>
        <dbReference type="EMBL" id="CAB4618173.1"/>
    </source>
</evidence>
<dbReference type="PANTHER" id="PTHR43096:SF48">
    <property type="entry name" value="CHAPERONE PROTEIN DNAJ"/>
    <property type="match status" value="1"/>
</dbReference>
<dbReference type="GO" id="GO:0005737">
    <property type="term" value="C:cytoplasm"/>
    <property type="evidence" value="ECO:0007669"/>
    <property type="project" value="TreeGrafter"/>
</dbReference>
<organism evidence="7">
    <name type="scientific">freshwater metagenome</name>
    <dbReference type="NCBI Taxonomy" id="449393"/>
    <lineage>
        <taxon>unclassified sequences</taxon>
        <taxon>metagenomes</taxon>
        <taxon>ecological metagenomes</taxon>
    </lineage>
</organism>
<dbReference type="EMBL" id="CAFBME010000096">
    <property type="protein sequence ID" value="CAB4900317.1"/>
    <property type="molecule type" value="Genomic_DNA"/>
</dbReference>
<dbReference type="CDD" id="cd10747">
    <property type="entry name" value="DnaJ_C"/>
    <property type="match status" value="1"/>
</dbReference>
<evidence type="ECO:0000259" key="6">
    <source>
        <dbReference type="PROSITE" id="PS50076"/>
    </source>
</evidence>
<evidence type="ECO:0000256" key="1">
    <source>
        <dbReference type="ARBA" id="ARBA00022723"/>
    </source>
</evidence>
<keyword evidence="5" id="KW-0143">Chaperone</keyword>
<keyword evidence="2" id="KW-0677">Repeat</keyword>
<sequence length="310" mass="33167">MAAKDLYEKDLYQVLGVKKSDDDAAIKKQYRKLARELHPDKTKGDKKLEERFKEVSEAYETLSDSKKRAEYNEMRDAFTSGRMPRGGMGGGPAGGFQGGDFSDLFGGGSQQDIFSSIFGGGQRGPRKGADLQSEITISFRNAIFGIEATIPVSSRGSGASSVTTRIPAGISDGAKIRLAGRGADGAGGKGDLYVIVHVTKHPVFTRDGANLLMSLPVTFTEAALGADIKIPTLEGDEVTVRIAPGTPSGRTLRVKGRGVKTTKQQGDLMITVDVQVPQRVDGKAKQALEEFAEATKDFDPRADLAQRARA</sequence>
<evidence type="ECO:0000256" key="5">
    <source>
        <dbReference type="ARBA" id="ARBA00023186"/>
    </source>
</evidence>
<dbReference type="InterPro" id="IPR002939">
    <property type="entry name" value="DnaJ_C"/>
</dbReference>
<dbReference type="Gene3D" id="1.10.287.110">
    <property type="entry name" value="DnaJ domain"/>
    <property type="match status" value="1"/>
</dbReference>
<dbReference type="AlphaFoldDB" id="A0A6J6I065"/>
<dbReference type="CDD" id="cd06257">
    <property type="entry name" value="DnaJ"/>
    <property type="match status" value="1"/>
</dbReference>
<evidence type="ECO:0000256" key="4">
    <source>
        <dbReference type="ARBA" id="ARBA00022833"/>
    </source>
</evidence>
<proteinExistence type="predicted"/>
<evidence type="ECO:0000313" key="9">
    <source>
        <dbReference type="EMBL" id="CAB4900317.1"/>
    </source>
</evidence>
<evidence type="ECO:0000256" key="3">
    <source>
        <dbReference type="ARBA" id="ARBA00022771"/>
    </source>
</evidence>
<name>A0A6J6I065_9ZZZZ</name>
<gene>
    <name evidence="7" type="ORF">UFOPK1863_00856</name>
    <name evidence="8" type="ORF">UFOPK2689_01124</name>
    <name evidence="9" type="ORF">UFOPK3555_00866</name>
</gene>
<dbReference type="SUPFAM" id="SSF49493">
    <property type="entry name" value="HSP40/DnaJ peptide-binding domain"/>
    <property type="match status" value="2"/>
</dbReference>
<dbReference type="SUPFAM" id="SSF46565">
    <property type="entry name" value="Chaperone J-domain"/>
    <property type="match status" value="1"/>
</dbReference>
<dbReference type="Pfam" id="PF00226">
    <property type="entry name" value="DnaJ"/>
    <property type="match status" value="1"/>
</dbReference>
<keyword evidence="1" id="KW-0479">Metal-binding</keyword>
<dbReference type="PANTHER" id="PTHR43096">
    <property type="entry name" value="DNAJ HOMOLOG 1, MITOCHONDRIAL-RELATED"/>
    <property type="match status" value="1"/>
</dbReference>
<reference evidence="7" key="1">
    <citation type="submission" date="2020-05" db="EMBL/GenBank/DDBJ databases">
        <authorList>
            <person name="Chiriac C."/>
            <person name="Salcher M."/>
            <person name="Ghai R."/>
            <person name="Kavagutti S V."/>
        </authorList>
    </citation>
    <scope>NUCLEOTIDE SEQUENCE</scope>
</reference>
<evidence type="ECO:0000313" key="8">
    <source>
        <dbReference type="EMBL" id="CAB4730238.1"/>
    </source>
</evidence>